<feature type="domain" description="DUF7580" evidence="1">
    <location>
        <begin position="388"/>
        <end position="578"/>
    </location>
</feature>
<evidence type="ECO:0000313" key="3">
    <source>
        <dbReference type="Proteomes" id="UP000275078"/>
    </source>
</evidence>
<dbReference type="PANTHER" id="PTHR35186:SF4">
    <property type="entry name" value="PRION-INHIBITION AND PROPAGATION HELO DOMAIN-CONTAINING PROTEIN"/>
    <property type="match status" value="1"/>
</dbReference>
<evidence type="ECO:0000313" key="2">
    <source>
        <dbReference type="EMBL" id="RPA85648.1"/>
    </source>
</evidence>
<dbReference type="Proteomes" id="UP000275078">
    <property type="component" value="Unassembled WGS sequence"/>
</dbReference>
<keyword evidence="3" id="KW-1185">Reference proteome</keyword>
<dbReference type="Pfam" id="PF24476">
    <property type="entry name" value="DUF7580"/>
    <property type="match status" value="1"/>
</dbReference>
<dbReference type="OrthoDB" id="3565018at2759"/>
<dbReference type="STRING" id="1160509.A0A3N4ILR5"/>
<organism evidence="2 3">
    <name type="scientific">Ascobolus immersus RN42</name>
    <dbReference type="NCBI Taxonomy" id="1160509"/>
    <lineage>
        <taxon>Eukaryota</taxon>
        <taxon>Fungi</taxon>
        <taxon>Dikarya</taxon>
        <taxon>Ascomycota</taxon>
        <taxon>Pezizomycotina</taxon>
        <taxon>Pezizomycetes</taxon>
        <taxon>Pezizales</taxon>
        <taxon>Ascobolaceae</taxon>
        <taxon>Ascobolus</taxon>
    </lineage>
</organism>
<sequence>MSGFEVAGLILGGIPLLLEALDRYKELYRGTKSWLRFRSSFRKYHQEVTIQLTSFSENLEELLESIVCSDYELQLLLDNPGGSPWEDPRIEDKLRQLLPRSYESYMSLIADVNEIIAKIEDDLEMVDGKIAWNEEPLKAVRSKLEKKLVRAFRNSSRLERVQELEKKNTQLGGILKAALRLSGPRKARKTVSGPKFLQIARESALSIHSLFTQCWECKVVTHRHSAKLFLENYGSSSPSSNRASTAPLLLSMCFVDENDEFGLTAKITEISKDCSGLPESCRDAVTEKKVAETKETVLIRPTVTTTSTVSVLSRRPKKSVKFLSESVVPSVQAARSKVIRALCESIRFRDITVDCCGYLVRPNVGYASLSAVEEQTVPQIAPGKQVTLLAILAAENSDARCSMTKLQRLELAVKISAALMYFHGTPWIEGCLKNYDIAFPVSDSEATSVVFEKPYVSHCFPPPAAITRSTNKRTEEQVRQSLRSLAFILLELCFGRSLLSKDEPFEEQTIGNQFDLILKWQDKAGEELGKKYAEAVKRCIYPDSDFVSSCSRAESAGDEVFQQGVYSWVFRPLEDTLNFWASN</sequence>
<evidence type="ECO:0000259" key="1">
    <source>
        <dbReference type="Pfam" id="PF24476"/>
    </source>
</evidence>
<name>A0A3N4ILR5_ASCIM</name>
<protein>
    <recommendedName>
        <fullName evidence="1">DUF7580 domain-containing protein</fullName>
    </recommendedName>
</protein>
<gene>
    <name evidence="2" type="ORF">BJ508DRAFT_411662</name>
</gene>
<accession>A0A3N4ILR5</accession>
<reference evidence="2 3" key="1">
    <citation type="journal article" date="2018" name="Nat. Ecol. Evol.">
        <title>Pezizomycetes genomes reveal the molecular basis of ectomycorrhizal truffle lifestyle.</title>
        <authorList>
            <person name="Murat C."/>
            <person name="Payen T."/>
            <person name="Noel B."/>
            <person name="Kuo A."/>
            <person name="Morin E."/>
            <person name="Chen J."/>
            <person name="Kohler A."/>
            <person name="Krizsan K."/>
            <person name="Balestrini R."/>
            <person name="Da Silva C."/>
            <person name="Montanini B."/>
            <person name="Hainaut M."/>
            <person name="Levati E."/>
            <person name="Barry K.W."/>
            <person name="Belfiori B."/>
            <person name="Cichocki N."/>
            <person name="Clum A."/>
            <person name="Dockter R.B."/>
            <person name="Fauchery L."/>
            <person name="Guy J."/>
            <person name="Iotti M."/>
            <person name="Le Tacon F."/>
            <person name="Lindquist E.A."/>
            <person name="Lipzen A."/>
            <person name="Malagnac F."/>
            <person name="Mello A."/>
            <person name="Molinier V."/>
            <person name="Miyauchi S."/>
            <person name="Poulain J."/>
            <person name="Riccioni C."/>
            <person name="Rubini A."/>
            <person name="Sitrit Y."/>
            <person name="Splivallo R."/>
            <person name="Traeger S."/>
            <person name="Wang M."/>
            <person name="Zifcakova L."/>
            <person name="Wipf D."/>
            <person name="Zambonelli A."/>
            <person name="Paolocci F."/>
            <person name="Nowrousian M."/>
            <person name="Ottonello S."/>
            <person name="Baldrian P."/>
            <person name="Spatafora J.W."/>
            <person name="Henrissat B."/>
            <person name="Nagy L.G."/>
            <person name="Aury J.M."/>
            <person name="Wincker P."/>
            <person name="Grigoriev I.V."/>
            <person name="Bonfante P."/>
            <person name="Martin F.M."/>
        </authorList>
    </citation>
    <scope>NUCLEOTIDE SEQUENCE [LARGE SCALE GENOMIC DNA]</scope>
    <source>
        <strain evidence="2 3">RN42</strain>
    </source>
</reference>
<proteinExistence type="predicted"/>
<dbReference type="PANTHER" id="PTHR35186">
    <property type="entry name" value="ANK_REP_REGION DOMAIN-CONTAINING PROTEIN"/>
    <property type="match status" value="1"/>
</dbReference>
<dbReference type="InterPro" id="IPR056002">
    <property type="entry name" value="DUF7580"/>
</dbReference>
<dbReference type="EMBL" id="ML119652">
    <property type="protein sequence ID" value="RPA85648.1"/>
    <property type="molecule type" value="Genomic_DNA"/>
</dbReference>
<dbReference type="AlphaFoldDB" id="A0A3N4ILR5"/>